<feature type="transmembrane region" description="Helical" evidence="13">
    <location>
        <begin position="6"/>
        <end position="29"/>
    </location>
</feature>
<evidence type="ECO:0000256" key="12">
    <source>
        <dbReference type="RuleBase" id="RU003661"/>
    </source>
</evidence>
<evidence type="ECO:0000256" key="9">
    <source>
        <dbReference type="ARBA" id="ARBA00023065"/>
    </source>
</evidence>
<accession>A0A8K1ZFQ0</accession>
<dbReference type="GO" id="GO:0031966">
    <property type="term" value="C:mitochondrial membrane"/>
    <property type="evidence" value="ECO:0007669"/>
    <property type="project" value="UniProtKB-SubCell"/>
</dbReference>
<keyword evidence="6 12" id="KW-0812">Transmembrane</keyword>
<reference evidence="14" key="1">
    <citation type="submission" date="2021-05" db="EMBL/GenBank/DDBJ databases">
        <title>Mitochondrial genomes within bark lice (Insecta: Psocodea: Psocomorpha) reveal novel gene rearrangements containing phylogenetic signal.</title>
        <authorList>
            <person name="Saenz Manchola O.F."/>
            <person name="Virrueta Herrera S."/>
            <person name="D'alessio L.M."/>
            <person name="Yoshizawa K."/>
            <person name="Garcia Aldrete A.N."/>
            <person name="Johnson K.P."/>
        </authorList>
    </citation>
    <scope>NUCLEOTIDE SEQUENCE</scope>
</reference>
<dbReference type="AlphaFoldDB" id="A0A8K1ZFQ0"/>
<evidence type="ECO:0000256" key="10">
    <source>
        <dbReference type="ARBA" id="ARBA00023128"/>
    </source>
</evidence>
<dbReference type="EMBL" id="MZ274196">
    <property type="protein sequence ID" value="UGS80350.1"/>
    <property type="molecule type" value="Genomic_DNA"/>
</dbReference>
<evidence type="ECO:0000256" key="3">
    <source>
        <dbReference type="ARBA" id="ARBA00011291"/>
    </source>
</evidence>
<organism evidence="14">
    <name type="scientific">Kaestneriella sp. KaspPE</name>
    <dbReference type="NCBI Taxonomy" id="2597008"/>
    <lineage>
        <taxon>Eukaryota</taxon>
        <taxon>Metazoa</taxon>
        <taxon>Ecdysozoa</taxon>
        <taxon>Arthropoda</taxon>
        <taxon>Hexapoda</taxon>
        <taxon>Insecta</taxon>
        <taxon>Pterygota</taxon>
        <taxon>Neoptera</taxon>
        <taxon>Paraneoptera</taxon>
        <taxon>Psocodea</taxon>
        <taxon>Psocomorpha</taxon>
        <taxon>Homilopsocidea</taxon>
        <taxon>Peripsocoidea</taxon>
        <taxon>Peripsocidae</taxon>
        <taxon>Kaestneriella</taxon>
    </lineage>
</organism>
<sequence length="52" mass="6458">MPQMNPTWWLSLFFLFIIIFLLTNPLIYFTKNFKTISSLETKKNKKMNNWKW</sequence>
<name>A0A8K1ZFQ0_9NEOP</name>
<comment type="similarity">
    <text evidence="2 12">Belongs to the ATPase protein 8 family.</text>
</comment>
<evidence type="ECO:0000256" key="6">
    <source>
        <dbReference type="ARBA" id="ARBA00022692"/>
    </source>
</evidence>
<gene>
    <name evidence="14" type="primary">ATP8</name>
</gene>
<evidence type="ECO:0000313" key="14">
    <source>
        <dbReference type="EMBL" id="UGS80350.1"/>
    </source>
</evidence>
<dbReference type="Pfam" id="PF00895">
    <property type="entry name" value="ATP-synt_8"/>
    <property type="match status" value="1"/>
</dbReference>
<keyword evidence="9 12" id="KW-0406">Ion transport</keyword>
<dbReference type="GO" id="GO:0045259">
    <property type="term" value="C:proton-transporting ATP synthase complex"/>
    <property type="evidence" value="ECO:0007669"/>
    <property type="project" value="UniProtKB-KW"/>
</dbReference>
<protein>
    <recommendedName>
        <fullName evidence="12">ATP synthase complex subunit 8</fullName>
    </recommendedName>
</protein>
<keyword evidence="5 12" id="KW-0138">CF(0)</keyword>
<geneLocation type="mitochondrion" evidence="14"/>
<evidence type="ECO:0000256" key="5">
    <source>
        <dbReference type="ARBA" id="ARBA00022547"/>
    </source>
</evidence>
<keyword evidence="11 13" id="KW-0472">Membrane</keyword>
<comment type="subcellular location">
    <subcellularLocation>
        <location evidence="1 12">Mitochondrion membrane</location>
        <topology evidence="1 12">Single-pass membrane protein</topology>
    </subcellularLocation>
</comment>
<keyword evidence="8 13" id="KW-1133">Transmembrane helix</keyword>
<dbReference type="GO" id="GO:0015078">
    <property type="term" value="F:proton transmembrane transporter activity"/>
    <property type="evidence" value="ECO:0007669"/>
    <property type="project" value="InterPro"/>
</dbReference>
<evidence type="ECO:0000256" key="7">
    <source>
        <dbReference type="ARBA" id="ARBA00022781"/>
    </source>
</evidence>
<keyword evidence="7 12" id="KW-0375">Hydrogen ion transport</keyword>
<keyword evidence="4 12" id="KW-0813">Transport</keyword>
<comment type="subunit">
    <text evidence="3">F-type ATPases have 2 components, CF(1) - the catalytic core - and CF(0) - the membrane proton channel.</text>
</comment>
<proteinExistence type="inferred from homology"/>
<evidence type="ECO:0000256" key="13">
    <source>
        <dbReference type="SAM" id="Phobius"/>
    </source>
</evidence>
<keyword evidence="10 12" id="KW-0496">Mitochondrion</keyword>
<dbReference type="InterPro" id="IPR001421">
    <property type="entry name" value="ATP8_metazoa"/>
</dbReference>
<evidence type="ECO:0000256" key="8">
    <source>
        <dbReference type="ARBA" id="ARBA00022989"/>
    </source>
</evidence>
<dbReference type="GO" id="GO:0015986">
    <property type="term" value="P:proton motive force-driven ATP synthesis"/>
    <property type="evidence" value="ECO:0007669"/>
    <property type="project" value="InterPro"/>
</dbReference>
<evidence type="ECO:0000256" key="11">
    <source>
        <dbReference type="ARBA" id="ARBA00023136"/>
    </source>
</evidence>
<evidence type="ECO:0000256" key="2">
    <source>
        <dbReference type="ARBA" id="ARBA00008892"/>
    </source>
</evidence>
<evidence type="ECO:0000256" key="4">
    <source>
        <dbReference type="ARBA" id="ARBA00022448"/>
    </source>
</evidence>
<evidence type="ECO:0000256" key="1">
    <source>
        <dbReference type="ARBA" id="ARBA00004304"/>
    </source>
</evidence>